<organism evidence="4 5">
    <name type="scientific">Rhizocola hellebori</name>
    <dbReference type="NCBI Taxonomy" id="1392758"/>
    <lineage>
        <taxon>Bacteria</taxon>
        <taxon>Bacillati</taxon>
        <taxon>Actinomycetota</taxon>
        <taxon>Actinomycetes</taxon>
        <taxon>Micromonosporales</taxon>
        <taxon>Micromonosporaceae</taxon>
        <taxon>Rhizocola</taxon>
    </lineage>
</organism>
<dbReference type="AlphaFoldDB" id="A0A8J3VL54"/>
<keyword evidence="5" id="KW-1185">Reference proteome</keyword>
<evidence type="ECO:0000256" key="2">
    <source>
        <dbReference type="SAM" id="MobiDB-lite"/>
    </source>
</evidence>
<comment type="caution">
    <text evidence="4">The sequence shown here is derived from an EMBL/GenBank/DDBJ whole genome shotgun (WGS) entry which is preliminary data.</text>
</comment>
<dbReference type="PANTHER" id="PTHR35526">
    <property type="entry name" value="ANTI-SIGMA-F FACTOR RSBW-RELATED"/>
    <property type="match status" value="1"/>
</dbReference>
<reference evidence="4" key="1">
    <citation type="submission" date="2021-01" db="EMBL/GenBank/DDBJ databases">
        <title>Whole genome shotgun sequence of Rhizocola hellebori NBRC 109834.</title>
        <authorList>
            <person name="Komaki H."/>
            <person name="Tamura T."/>
        </authorList>
    </citation>
    <scope>NUCLEOTIDE SEQUENCE</scope>
    <source>
        <strain evidence="4">NBRC 109834</strain>
    </source>
</reference>
<dbReference type="PANTHER" id="PTHR35526:SF3">
    <property type="entry name" value="ANTI-SIGMA-F FACTOR RSBW"/>
    <property type="match status" value="1"/>
</dbReference>
<protein>
    <recommendedName>
        <fullName evidence="3">Histidine kinase/HSP90-like ATPase domain-containing protein</fullName>
    </recommendedName>
</protein>
<dbReference type="GO" id="GO:0004674">
    <property type="term" value="F:protein serine/threonine kinase activity"/>
    <property type="evidence" value="ECO:0007669"/>
    <property type="project" value="UniProtKB-KW"/>
</dbReference>
<dbReference type="InterPro" id="IPR036890">
    <property type="entry name" value="HATPase_C_sf"/>
</dbReference>
<keyword evidence="1" id="KW-0723">Serine/threonine-protein kinase</keyword>
<dbReference type="InterPro" id="IPR003594">
    <property type="entry name" value="HATPase_dom"/>
</dbReference>
<keyword evidence="1" id="KW-0808">Transferase</keyword>
<dbReference type="Proteomes" id="UP000612899">
    <property type="component" value="Unassembled WGS sequence"/>
</dbReference>
<dbReference type="InterPro" id="IPR050267">
    <property type="entry name" value="Anti-sigma-factor_SerPK"/>
</dbReference>
<sequence>MSTAVAESAWCVVVPHHARGARQARHRLANALAGAIPPALLADVISVAGELVANAVRHADPLPGGVVRLAWRLRTSDKGRSVEVRVTDGGSPQLPRPRTAGTEEPDGRGLTIVEALADRWGVDRDGLGQSVWAELS</sequence>
<feature type="region of interest" description="Disordered" evidence="2">
    <location>
        <begin position="84"/>
        <end position="108"/>
    </location>
</feature>
<name>A0A8J3VL54_9ACTN</name>
<evidence type="ECO:0000259" key="3">
    <source>
        <dbReference type="Pfam" id="PF13581"/>
    </source>
</evidence>
<dbReference type="Gene3D" id="3.30.565.10">
    <property type="entry name" value="Histidine kinase-like ATPase, C-terminal domain"/>
    <property type="match status" value="1"/>
</dbReference>
<keyword evidence="1" id="KW-0418">Kinase</keyword>
<gene>
    <name evidence="4" type="ORF">Rhe02_92210</name>
</gene>
<dbReference type="EMBL" id="BONY01000121">
    <property type="protein sequence ID" value="GIH11154.1"/>
    <property type="molecule type" value="Genomic_DNA"/>
</dbReference>
<evidence type="ECO:0000256" key="1">
    <source>
        <dbReference type="ARBA" id="ARBA00022527"/>
    </source>
</evidence>
<dbReference type="CDD" id="cd16936">
    <property type="entry name" value="HATPase_RsbW-like"/>
    <property type="match status" value="1"/>
</dbReference>
<proteinExistence type="predicted"/>
<accession>A0A8J3VL54</accession>
<dbReference type="Pfam" id="PF13581">
    <property type="entry name" value="HATPase_c_2"/>
    <property type="match status" value="1"/>
</dbReference>
<evidence type="ECO:0000313" key="5">
    <source>
        <dbReference type="Proteomes" id="UP000612899"/>
    </source>
</evidence>
<dbReference type="SUPFAM" id="SSF55874">
    <property type="entry name" value="ATPase domain of HSP90 chaperone/DNA topoisomerase II/histidine kinase"/>
    <property type="match status" value="1"/>
</dbReference>
<dbReference type="RefSeq" id="WP_203914873.1">
    <property type="nucleotide sequence ID" value="NZ_BONY01000121.1"/>
</dbReference>
<feature type="domain" description="Histidine kinase/HSP90-like ATPase" evidence="3">
    <location>
        <begin position="19"/>
        <end position="133"/>
    </location>
</feature>
<evidence type="ECO:0000313" key="4">
    <source>
        <dbReference type="EMBL" id="GIH11154.1"/>
    </source>
</evidence>